<gene>
    <name evidence="1" type="ORF">D9758_014215</name>
</gene>
<evidence type="ECO:0000313" key="2">
    <source>
        <dbReference type="Proteomes" id="UP000559256"/>
    </source>
</evidence>
<dbReference type="EMBL" id="JAACJM010000084">
    <property type="protein sequence ID" value="KAF5348975.1"/>
    <property type="molecule type" value="Genomic_DNA"/>
</dbReference>
<proteinExistence type="predicted"/>
<comment type="caution">
    <text evidence="1">The sequence shown here is derived from an EMBL/GenBank/DDBJ whole genome shotgun (WGS) entry which is preliminary data.</text>
</comment>
<dbReference type="Proteomes" id="UP000559256">
    <property type="component" value="Unassembled WGS sequence"/>
</dbReference>
<accession>A0A8H5CW42</accession>
<evidence type="ECO:0000313" key="1">
    <source>
        <dbReference type="EMBL" id="KAF5348975.1"/>
    </source>
</evidence>
<dbReference type="AlphaFoldDB" id="A0A8H5CW42"/>
<keyword evidence="2" id="KW-1185">Reference proteome</keyword>
<reference evidence="1 2" key="1">
    <citation type="journal article" date="2020" name="ISME J.">
        <title>Uncovering the hidden diversity of litter-decomposition mechanisms in mushroom-forming fungi.</title>
        <authorList>
            <person name="Floudas D."/>
            <person name="Bentzer J."/>
            <person name="Ahren D."/>
            <person name="Johansson T."/>
            <person name="Persson P."/>
            <person name="Tunlid A."/>
        </authorList>
    </citation>
    <scope>NUCLEOTIDE SEQUENCE [LARGE SCALE GENOMIC DNA]</scope>
    <source>
        <strain evidence="1 2">CBS 291.85</strain>
    </source>
</reference>
<name>A0A8H5CW42_9AGAR</name>
<sequence length="184" mass="20660">MIPGSTISISSRAQSSLSSSPHRTTLRILVWRWLKHFILPPVTSTHTSYASISTDSLDLSGNHTQSLGLPSDFPFLSSRMTQLFHWIQLPSGPEPDSETSTTDSETQLYFWVHFEFHRYLQVLDSFAWSVHSSRAGHEETVVLGWVVVTKDAYEAHSDKIDDLLILLSMISSVVNEINVSLTLS</sequence>
<protein>
    <submittedName>
        <fullName evidence="1">Uncharacterized protein</fullName>
    </submittedName>
</protein>
<organism evidence="1 2">
    <name type="scientific">Tetrapyrgos nigripes</name>
    <dbReference type="NCBI Taxonomy" id="182062"/>
    <lineage>
        <taxon>Eukaryota</taxon>
        <taxon>Fungi</taxon>
        <taxon>Dikarya</taxon>
        <taxon>Basidiomycota</taxon>
        <taxon>Agaricomycotina</taxon>
        <taxon>Agaricomycetes</taxon>
        <taxon>Agaricomycetidae</taxon>
        <taxon>Agaricales</taxon>
        <taxon>Marasmiineae</taxon>
        <taxon>Marasmiaceae</taxon>
        <taxon>Tetrapyrgos</taxon>
    </lineage>
</organism>